<dbReference type="Gene3D" id="3.30.43.10">
    <property type="entry name" value="Uridine Diphospho-n-acetylenolpyruvylglucosamine Reductase, domain 2"/>
    <property type="match status" value="1"/>
</dbReference>
<evidence type="ECO:0000256" key="6">
    <source>
        <dbReference type="ARBA" id="ARBA00022618"/>
    </source>
</evidence>
<keyword evidence="7 16" id="KW-0285">Flavoprotein</keyword>
<gene>
    <name evidence="16" type="primary">murB</name>
    <name evidence="18" type="ORF">COV49_02325</name>
</gene>
<dbReference type="GO" id="GO:0005829">
    <property type="term" value="C:cytosol"/>
    <property type="evidence" value="ECO:0007669"/>
    <property type="project" value="TreeGrafter"/>
</dbReference>
<evidence type="ECO:0000256" key="5">
    <source>
        <dbReference type="ARBA" id="ARBA00022490"/>
    </source>
</evidence>
<dbReference type="InterPro" id="IPR011601">
    <property type="entry name" value="MurB_C"/>
</dbReference>
<dbReference type="Proteomes" id="UP000230869">
    <property type="component" value="Unassembled WGS sequence"/>
</dbReference>
<dbReference type="SUPFAM" id="SSF56194">
    <property type="entry name" value="Uridine diphospho-N-Acetylenolpyruvylglucosamine reductase, MurB, C-terminal domain"/>
    <property type="match status" value="1"/>
</dbReference>
<evidence type="ECO:0000256" key="3">
    <source>
        <dbReference type="ARBA" id="ARBA00004496"/>
    </source>
</evidence>
<dbReference type="AlphaFoldDB" id="A0A2M6K9E8"/>
<feature type="domain" description="FAD-binding PCMH-type" evidence="17">
    <location>
        <begin position="20"/>
        <end position="187"/>
    </location>
</feature>
<comment type="subcellular location">
    <subcellularLocation>
        <location evidence="3 16">Cytoplasm</location>
    </subcellularLocation>
</comment>
<proteinExistence type="inferred from homology"/>
<accession>A0A2M6K9E8</accession>
<keyword evidence="6 16" id="KW-0132">Cell division</keyword>
<keyword evidence="5 16" id="KW-0963">Cytoplasm</keyword>
<dbReference type="Pfam" id="PF01565">
    <property type="entry name" value="FAD_binding_4"/>
    <property type="match status" value="1"/>
</dbReference>
<dbReference type="InterPro" id="IPR016166">
    <property type="entry name" value="FAD-bd_PCMH"/>
</dbReference>
<dbReference type="InterPro" id="IPR016167">
    <property type="entry name" value="FAD-bd_PCMH_sub1"/>
</dbReference>
<evidence type="ECO:0000256" key="2">
    <source>
        <dbReference type="ARBA" id="ARBA00003921"/>
    </source>
</evidence>
<organism evidence="18 19">
    <name type="scientific">Candidatus Falkowbacteria bacterium CG11_big_fil_rev_8_21_14_0_20_39_10</name>
    <dbReference type="NCBI Taxonomy" id="1974570"/>
    <lineage>
        <taxon>Bacteria</taxon>
        <taxon>Candidatus Falkowiibacteriota</taxon>
    </lineage>
</organism>
<keyword evidence="10 16" id="KW-0133">Cell shape</keyword>
<evidence type="ECO:0000259" key="17">
    <source>
        <dbReference type="PROSITE" id="PS51387"/>
    </source>
</evidence>
<dbReference type="Gene3D" id="3.90.78.10">
    <property type="entry name" value="UDP-N-acetylenolpyruvoylglucosamine reductase, C-terminal domain"/>
    <property type="match status" value="1"/>
</dbReference>
<evidence type="ECO:0000313" key="18">
    <source>
        <dbReference type="EMBL" id="PIR13419.1"/>
    </source>
</evidence>
<dbReference type="InterPro" id="IPR003170">
    <property type="entry name" value="MurB"/>
</dbReference>
<dbReference type="UniPathway" id="UPA00219"/>
<dbReference type="NCBIfam" id="NF010480">
    <property type="entry name" value="PRK13905.1"/>
    <property type="match status" value="1"/>
</dbReference>
<evidence type="ECO:0000256" key="13">
    <source>
        <dbReference type="ARBA" id="ARBA00023306"/>
    </source>
</evidence>
<evidence type="ECO:0000256" key="4">
    <source>
        <dbReference type="ARBA" id="ARBA00004752"/>
    </source>
</evidence>
<evidence type="ECO:0000256" key="16">
    <source>
        <dbReference type="HAMAP-Rule" id="MF_00037"/>
    </source>
</evidence>
<keyword evidence="8 16" id="KW-0274">FAD</keyword>
<dbReference type="GO" id="GO:0071949">
    <property type="term" value="F:FAD binding"/>
    <property type="evidence" value="ECO:0007669"/>
    <property type="project" value="InterPro"/>
</dbReference>
<reference evidence="18 19" key="1">
    <citation type="submission" date="2017-09" db="EMBL/GenBank/DDBJ databases">
        <title>Depth-based differentiation of microbial function through sediment-hosted aquifers and enrichment of novel symbionts in the deep terrestrial subsurface.</title>
        <authorList>
            <person name="Probst A.J."/>
            <person name="Ladd B."/>
            <person name="Jarett J.K."/>
            <person name="Geller-Mcgrath D.E."/>
            <person name="Sieber C.M."/>
            <person name="Emerson J.B."/>
            <person name="Anantharaman K."/>
            <person name="Thomas B.C."/>
            <person name="Malmstrom R."/>
            <person name="Stieglmeier M."/>
            <person name="Klingl A."/>
            <person name="Woyke T."/>
            <person name="Ryan C.M."/>
            <person name="Banfield J.F."/>
        </authorList>
    </citation>
    <scope>NUCLEOTIDE SEQUENCE [LARGE SCALE GENOMIC DNA]</scope>
    <source>
        <strain evidence="18">CG11_big_fil_rev_8_21_14_0_20_39_10</strain>
    </source>
</reference>
<dbReference type="PANTHER" id="PTHR21071">
    <property type="entry name" value="UDP-N-ACETYLENOLPYRUVOYLGLUCOSAMINE REDUCTASE"/>
    <property type="match status" value="1"/>
</dbReference>
<dbReference type="PANTHER" id="PTHR21071:SF4">
    <property type="entry name" value="UDP-N-ACETYLENOLPYRUVOYLGLUCOSAMINE REDUCTASE"/>
    <property type="match status" value="1"/>
</dbReference>
<dbReference type="EMBL" id="PCWW01000038">
    <property type="protein sequence ID" value="PIR13419.1"/>
    <property type="molecule type" value="Genomic_DNA"/>
</dbReference>
<dbReference type="GO" id="GO:0008360">
    <property type="term" value="P:regulation of cell shape"/>
    <property type="evidence" value="ECO:0007669"/>
    <property type="project" value="UniProtKB-KW"/>
</dbReference>
<dbReference type="GO" id="GO:0071555">
    <property type="term" value="P:cell wall organization"/>
    <property type="evidence" value="ECO:0007669"/>
    <property type="project" value="UniProtKB-KW"/>
</dbReference>
<evidence type="ECO:0000256" key="10">
    <source>
        <dbReference type="ARBA" id="ARBA00022960"/>
    </source>
</evidence>
<evidence type="ECO:0000256" key="14">
    <source>
        <dbReference type="ARBA" id="ARBA00023316"/>
    </source>
</evidence>
<keyword evidence="13 16" id="KW-0131">Cell cycle</keyword>
<feature type="active site" evidence="16">
    <location>
        <position position="165"/>
    </location>
</feature>
<dbReference type="GO" id="GO:0051301">
    <property type="term" value="P:cell division"/>
    <property type="evidence" value="ECO:0007669"/>
    <property type="project" value="UniProtKB-KW"/>
</dbReference>
<keyword evidence="11 16" id="KW-0573">Peptidoglycan synthesis</keyword>
<dbReference type="HAMAP" id="MF_00037">
    <property type="entry name" value="MurB"/>
    <property type="match status" value="1"/>
</dbReference>
<dbReference type="PROSITE" id="PS51387">
    <property type="entry name" value="FAD_PCMH"/>
    <property type="match status" value="1"/>
</dbReference>
<comment type="function">
    <text evidence="2 16">Cell wall formation.</text>
</comment>
<evidence type="ECO:0000313" key="19">
    <source>
        <dbReference type="Proteomes" id="UP000230869"/>
    </source>
</evidence>
<protein>
    <recommendedName>
        <fullName evidence="16">UDP-N-acetylenolpyruvoylglucosamine reductase</fullName>
        <ecNumber evidence="16">1.3.1.98</ecNumber>
    </recommendedName>
    <alternativeName>
        <fullName evidence="16">UDP-N-acetylmuramate dehydrogenase</fullName>
    </alternativeName>
</protein>
<feature type="active site" evidence="16">
    <location>
        <position position="309"/>
    </location>
</feature>
<dbReference type="Pfam" id="PF02873">
    <property type="entry name" value="MurB_C"/>
    <property type="match status" value="1"/>
</dbReference>
<evidence type="ECO:0000256" key="11">
    <source>
        <dbReference type="ARBA" id="ARBA00022984"/>
    </source>
</evidence>
<dbReference type="NCBIfam" id="TIGR00179">
    <property type="entry name" value="murB"/>
    <property type="match status" value="1"/>
</dbReference>
<dbReference type="EC" id="1.3.1.98" evidence="16"/>
<evidence type="ECO:0000256" key="12">
    <source>
        <dbReference type="ARBA" id="ARBA00023002"/>
    </source>
</evidence>
<feature type="active site" description="Proton donor" evidence="16">
    <location>
        <position position="215"/>
    </location>
</feature>
<dbReference type="InterPro" id="IPR016169">
    <property type="entry name" value="FAD-bd_PCMH_sub2"/>
</dbReference>
<evidence type="ECO:0000256" key="7">
    <source>
        <dbReference type="ARBA" id="ARBA00022630"/>
    </source>
</evidence>
<sequence>MDIQQKIKQNIPLAPLTTFKIGGPAKFFIEIKSKEDLAEAYEWAKKEKQAVFILGGGSNLLINDQGVDGLVIKMKNDEIKVQGGRLNCGAGAILSEAVRLSISHNLSGLEWAQGIPQATIGGTIRGNAGAFGEETKDIVETVEVFNIKRKNFKIFSNKDCKFEYRGSVFKKDNNLLVWNAILRLHQAKLKEIDKKSDVCMTRRNQVQPKLPSAGCVFKNLLIEDLRQASQYVAERAEEEGVVKGGKIGVGWLIDLAGLKGKNIGGAKVSLEHANYIVNTGKATAEDVIMLISYIKQQIRTKFKVQLQEEVQYLGFD</sequence>
<keyword evidence="9 16" id="KW-0521">NADP</keyword>
<comment type="similarity">
    <text evidence="16">Belongs to the MurB family.</text>
</comment>
<evidence type="ECO:0000256" key="8">
    <source>
        <dbReference type="ARBA" id="ARBA00022827"/>
    </source>
</evidence>
<dbReference type="InterPro" id="IPR036635">
    <property type="entry name" value="MurB_C_sf"/>
</dbReference>
<keyword evidence="14 16" id="KW-0961">Cell wall biogenesis/degradation</keyword>
<dbReference type="GO" id="GO:0009252">
    <property type="term" value="P:peptidoglycan biosynthetic process"/>
    <property type="evidence" value="ECO:0007669"/>
    <property type="project" value="UniProtKB-UniRule"/>
</dbReference>
<evidence type="ECO:0000256" key="1">
    <source>
        <dbReference type="ARBA" id="ARBA00001974"/>
    </source>
</evidence>
<evidence type="ECO:0000256" key="9">
    <source>
        <dbReference type="ARBA" id="ARBA00022857"/>
    </source>
</evidence>
<evidence type="ECO:0000256" key="15">
    <source>
        <dbReference type="ARBA" id="ARBA00048914"/>
    </source>
</evidence>
<comment type="caution">
    <text evidence="18">The sequence shown here is derived from an EMBL/GenBank/DDBJ whole genome shotgun (WGS) entry which is preliminary data.</text>
</comment>
<keyword evidence="12 16" id="KW-0560">Oxidoreductase</keyword>
<dbReference type="Gene3D" id="3.30.465.10">
    <property type="match status" value="1"/>
</dbReference>
<name>A0A2M6K9E8_9BACT</name>
<comment type="pathway">
    <text evidence="4 16">Cell wall biogenesis; peptidoglycan biosynthesis.</text>
</comment>
<dbReference type="InterPro" id="IPR036318">
    <property type="entry name" value="FAD-bd_PCMH-like_sf"/>
</dbReference>
<comment type="catalytic activity">
    <reaction evidence="15 16">
        <text>UDP-N-acetyl-alpha-D-muramate + NADP(+) = UDP-N-acetyl-3-O-(1-carboxyvinyl)-alpha-D-glucosamine + NADPH + H(+)</text>
        <dbReference type="Rhea" id="RHEA:12248"/>
        <dbReference type="ChEBI" id="CHEBI:15378"/>
        <dbReference type="ChEBI" id="CHEBI:57783"/>
        <dbReference type="ChEBI" id="CHEBI:58349"/>
        <dbReference type="ChEBI" id="CHEBI:68483"/>
        <dbReference type="ChEBI" id="CHEBI:70757"/>
        <dbReference type="EC" id="1.3.1.98"/>
    </reaction>
</comment>
<dbReference type="SUPFAM" id="SSF56176">
    <property type="entry name" value="FAD-binding/transporter-associated domain-like"/>
    <property type="match status" value="1"/>
</dbReference>
<dbReference type="InterPro" id="IPR006094">
    <property type="entry name" value="Oxid_FAD_bind_N"/>
</dbReference>
<comment type="cofactor">
    <cofactor evidence="1 16">
        <name>FAD</name>
        <dbReference type="ChEBI" id="CHEBI:57692"/>
    </cofactor>
</comment>
<dbReference type="GO" id="GO:0008762">
    <property type="term" value="F:UDP-N-acetylmuramate dehydrogenase activity"/>
    <property type="evidence" value="ECO:0007669"/>
    <property type="project" value="UniProtKB-UniRule"/>
</dbReference>